<dbReference type="SUPFAM" id="SSF53474">
    <property type="entry name" value="alpha/beta-Hydrolases"/>
    <property type="match status" value="1"/>
</dbReference>
<dbReference type="AlphaFoldDB" id="A0AA38XLG0"/>
<reference evidence="2" key="1">
    <citation type="submission" date="2022-10" db="EMBL/GenBank/DDBJ databases">
        <title>Culturing micro-colonial fungi from biological soil crusts in the Mojave desert and describing Neophaeococcomyces mojavensis, and introducing the new genera and species Taxawa tesnikishii.</title>
        <authorList>
            <person name="Kurbessoian T."/>
            <person name="Stajich J.E."/>
        </authorList>
    </citation>
    <scope>NUCLEOTIDE SEQUENCE</scope>
    <source>
        <strain evidence="2">TK_41</strain>
    </source>
</reference>
<sequence>MGSTTKPSILLIPGSFGLPEFYDSVFELVRAKGYDIRGLHKPSVGLSARQSRPGPLPTMYDDAAYIAKEAEKLIDQGKDVILVPHSYGGVPTSQSTKGLSKKERQEAGKPGGIVNIAYLTCLTPALGQTAADVLATVPAEGRVNLNVKEDGWMIHDPPEPSAALSFSDLPLEEAVAWILKFPQHSAVSFTNPLTHAGYKDVDVSYLLCEKDLVIPPAIQRAGIEMIEKESGRKVDVTSIPRDHIPLAGHPDEVADWIVKVASKY</sequence>
<dbReference type="Proteomes" id="UP001172673">
    <property type="component" value="Unassembled WGS sequence"/>
</dbReference>
<dbReference type="EMBL" id="JAPDRK010000002">
    <property type="protein sequence ID" value="KAJ9615603.1"/>
    <property type="molecule type" value="Genomic_DNA"/>
</dbReference>
<gene>
    <name evidence="2" type="ORF">H2200_001678</name>
</gene>
<organism evidence="2 3">
    <name type="scientific">Cladophialophora chaetospira</name>
    <dbReference type="NCBI Taxonomy" id="386627"/>
    <lineage>
        <taxon>Eukaryota</taxon>
        <taxon>Fungi</taxon>
        <taxon>Dikarya</taxon>
        <taxon>Ascomycota</taxon>
        <taxon>Pezizomycotina</taxon>
        <taxon>Eurotiomycetes</taxon>
        <taxon>Chaetothyriomycetidae</taxon>
        <taxon>Chaetothyriales</taxon>
        <taxon>Herpotrichiellaceae</taxon>
        <taxon>Cladophialophora</taxon>
    </lineage>
</organism>
<protein>
    <recommendedName>
        <fullName evidence="1">AB hydrolase-1 domain-containing protein</fullName>
    </recommendedName>
</protein>
<evidence type="ECO:0000313" key="3">
    <source>
        <dbReference type="Proteomes" id="UP001172673"/>
    </source>
</evidence>
<evidence type="ECO:0000313" key="2">
    <source>
        <dbReference type="EMBL" id="KAJ9615603.1"/>
    </source>
</evidence>
<dbReference type="InterPro" id="IPR029058">
    <property type="entry name" value="AB_hydrolase_fold"/>
</dbReference>
<dbReference type="PANTHER" id="PTHR37017:SF13">
    <property type="entry name" value="AB HYDROLASE-1 DOMAIN-CONTAINING PROTEIN"/>
    <property type="match status" value="1"/>
</dbReference>
<dbReference type="Pfam" id="PF12697">
    <property type="entry name" value="Abhydrolase_6"/>
    <property type="match status" value="1"/>
</dbReference>
<keyword evidence="3" id="KW-1185">Reference proteome</keyword>
<dbReference type="PANTHER" id="PTHR37017">
    <property type="entry name" value="AB HYDROLASE-1 DOMAIN-CONTAINING PROTEIN-RELATED"/>
    <property type="match status" value="1"/>
</dbReference>
<accession>A0AA38XLG0</accession>
<evidence type="ECO:0000259" key="1">
    <source>
        <dbReference type="Pfam" id="PF12697"/>
    </source>
</evidence>
<dbReference type="Gene3D" id="3.40.50.1820">
    <property type="entry name" value="alpha/beta hydrolase"/>
    <property type="match status" value="1"/>
</dbReference>
<dbReference type="InterPro" id="IPR000073">
    <property type="entry name" value="AB_hydrolase_1"/>
</dbReference>
<feature type="domain" description="AB hydrolase-1" evidence="1">
    <location>
        <begin position="9"/>
        <end position="255"/>
    </location>
</feature>
<name>A0AA38XLG0_9EURO</name>
<dbReference type="InterPro" id="IPR052897">
    <property type="entry name" value="Sec-Metab_Biosynth_Hydrolase"/>
</dbReference>
<proteinExistence type="predicted"/>
<comment type="caution">
    <text evidence="2">The sequence shown here is derived from an EMBL/GenBank/DDBJ whole genome shotgun (WGS) entry which is preliminary data.</text>
</comment>